<name>A0A267MF94_9FIRM</name>
<dbReference type="Pfam" id="PF22725">
    <property type="entry name" value="GFO_IDH_MocA_C3"/>
    <property type="match status" value="1"/>
</dbReference>
<dbReference type="Pfam" id="PF01408">
    <property type="entry name" value="GFO_IDH_MocA"/>
    <property type="match status" value="1"/>
</dbReference>
<keyword evidence="2" id="KW-0560">Oxidoreductase</keyword>
<dbReference type="NCBIfam" id="TIGR04380">
    <property type="entry name" value="myo_inos_iolG"/>
    <property type="match status" value="1"/>
</dbReference>
<evidence type="ECO:0000313" key="5">
    <source>
        <dbReference type="EMBL" id="PAB58239.1"/>
    </source>
</evidence>
<dbReference type="InterPro" id="IPR030827">
    <property type="entry name" value="Myo_inos_IolG"/>
</dbReference>
<evidence type="ECO:0000313" key="6">
    <source>
        <dbReference type="Proteomes" id="UP000216024"/>
    </source>
</evidence>
<feature type="domain" description="GFO/IDH/MocA-like oxidoreductase" evidence="4">
    <location>
        <begin position="133"/>
        <end position="257"/>
    </location>
</feature>
<dbReference type="RefSeq" id="WP_095134841.1">
    <property type="nucleotide sequence ID" value="NZ_NIBG01000018.1"/>
</dbReference>
<feature type="domain" description="Gfo/Idh/MocA-like oxidoreductase N-terminal" evidence="3">
    <location>
        <begin position="4"/>
        <end position="124"/>
    </location>
</feature>
<dbReference type="PANTHER" id="PTHR42840">
    <property type="entry name" value="NAD(P)-BINDING ROSSMANN-FOLD SUPERFAMILY PROTEIN-RELATED"/>
    <property type="match status" value="1"/>
</dbReference>
<evidence type="ECO:0000256" key="1">
    <source>
        <dbReference type="ARBA" id="ARBA00010928"/>
    </source>
</evidence>
<reference evidence="5 6" key="1">
    <citation type="submission" date="2017-06" db="EMBL/GenBank/DDBJ databases">
        <title>Draft genome sequence of anaerobic fermentative bacterium Anaeromicrobium sediminis DY2726D isolated from West Pacific Ocean sediments.</title>
        <authorList>
            <person name="Zeng X."/>
        </authorList>
    </citation>
    <scope>NUCLEOTIDE SEQUENCE [LARGE SCALE GENOMIC DNA]</scope>
    <source>
        <strain evidence="5 6">DY2726D</strain>
    </source>
</reference>
<comment type="similarity">
    <text evidence="1">Belongs to the Gfo/Idh/MocA family.</text>
</comment>
<evidence type="ECO:0000259" key="3">
    <source>
        <dbReference type="Pfam" id="PF01408"/>
    </source>
</evidence>
<dbReference type="Proteomes" id="UP000216024">
    <property type="component" value="Unassembled WGS sequence"/>
</dbReference>
<dbReference type="GO" id="GO:0005737">
    <property type="term" value="C:cytoplasm"/>
    <property type="evidence" value="ECO:0007669"/>
    <property type="project" value="TreeGrafter"/>
</dbReference>
<dbReference type="AlphaFoldDB" id="A0A267MF94"/>
<gene>
    <name evidence="5" type="primary">iolG</name>
    <name evidence="5" type="ORF">CCE28_16515</name>
</gene>
<dbReference type="PANTHER" id="PTHR42840:SF3">
    <property type="entry name" value="BINDING ROSSMANN FOLD OXIDOREDUCTASE, PUTATIVE (AFU_ORTHOLOGUE AFUA_2G10240)-RELATED"/>
    <property type="match status" value="1"/>
</dbReference>
<comment type="caution">
    <text evidence="5">The sequence shown here is derived from an EMBL/GenBank/DDBJ whole genome shotgun (WGS) entry which is preliminary data.</text>
</comment>
<dbReference type="GO" id="GO:0000166">
    <property type="term" value="F:nucleotide binding"/>
    <property type="evidence" value="ECO:0007669"/>
    <property type="project" value="InterPro"/>
</dbReference>
<dbReference type="GO" id="GO:0006740">
    <property type="term" value="P:NADPH regeneration"/>
    <property type="evidence" value="ECO:0007669"/>
    <property type="project" value="TreeGrafter"/>
</dbReference>
<dbReference type="Gene3D" id="3.30.360.10">
    <property type="entry name" value="Dihydrodipicolinate Reductase, domain 2"/>
    <property type="match status" value="1"/>
</dbReference>
<evidence type="ECO:0000259" key="4">
    <source>
        <dbReference type="Pfam" id="PF22725"/>
    </source>
</evidence>
<dbReference type="InterPro" id="IPR000683">
    <property type="entry name" value="Gfo/Idh/MocA-like_OxRdtase_N"/>
</dbReference>
<accession>A0A267MF94</accession>
<sequence length="337" mass="37461">MKKVKVGIVGLGRLGIEHARNLAFKIPNAELIAVCSVVQDEVDKVQKEWGIPYGYTNYDEMIKNEELEAVAVLSPSPFHVKQIVSALDAGLHVFVDKPLGVTVEECKEAEKAVERNEDKVFMVGFMRRYDPSYAYAKKLIDEGRIGKPFLIKCTSCDPEHTIDGAIRFAATSGGLFIDMAVHDIDLARWYLGSEVDQIYAIGGSYVHEEFAKYGDGDNVCSLMKFKDNSMALFYAGRDAAHGYQVETEIVGTKGSLRIAAEPAKNMCKIFDNNGVVSECSQSFQERFSEAYVIEMQEFINCIVEGRKPDITVYDGTKNTEVAFAATKAFQENTVVHL</sequence>
<dbReference type="OrthoDB" id="9783105at2"/>
<protein>
    <submittedName>
        <fullName evidence="5">Inositol 2-dehydrogenase</fullName>
    </submittedName>
</protein>
<organism evidence="5 6">
    <name type="scientific">Anaeromicrobium sediminis</name>
    <dbReference type="NCBI Taxonomy" id="1478221"/>
    <lineage>
        <taxon>Bacteria</taxon>
        <taxon>Bacillati</taxon>
        <taxon>Bacillota</taxon>
        <taxon>Clostridia</taxon>
        <taxon>Peptostreptococcales</taxon>
        <taxon>Thermotaleaceae</taxon>
        <taxon>Anaeromicrobium</taxon>
    </lineage>
</organism>
<dbReference type="InterPro" id="IPR036291">
    <property type="entry name" value="NAD(P)-bd_dom_sf"/>
</dbReference>
<dbReference type="InterPro" id="IPR055170">
    <property type="entry name" value="GFO_IDH_MocA-like_dom"/>
</dbReference>
<proteinExistence type="inferred from homology"/>
<dbReference type="GO" id="GO:0016491">
    <property type="term" value="F:oxidoreductase activity"/>
    <property type="evidence" value="ECO:0007669"/>
    <property type="project" value="UniProtKB-KW"/>
</dbReference>
<evidence type="ECO:0000256" key="2">
    <source>
        <dbReference type="ARBA" id="ARBA00023002"/>
    </source>
</evidence>
<dbReference type="SUPFAM" id="SSF51735">
    <property type="entry name" value="NAD(P)-binding Rossmann-fold domains"/>
    <property type="match status" value="1"/>
</dbReference>
<dbReference type="EMBL" id="NIBG01000018">
    <property type="protein sequence ID" value="PAB58239.1"/>
    <property type="molecule type" value="Genomic_DNA"/>
</dbReference>
<keyword evidence="6" id="KW-1185">Reference proteome</keyword>
<dbReference type="Gene3D" id="3.40.50.720">
    <property type="entry name" value="NAD(P)-binding Rossmann-like Domain"/>
    <property type="match status" value="1"/>
</dbReference>
<dbReference type="SUPFAM" id="SSF55347">
    <property type="entry name" value="Glyceraldehyde-3-phosphate dehydrogenase-like, C-terminal domain"/>
    <property type="match status" value="1"/>
</dbReference>